<dbReference type="EMBL" id="CAJZAG010000012">
    <property type="protein sequence ID" value="CAG9183705.1"/>
    <property type="molecule type" value="Genomic_DNA"/>
</dbReference>
<gene>
    <name evidence="2" type="ORF">LMG32289_05397</name>
</gene>
<sequence>MTMRTRVSRLVGAMTLMVSMALPAVAHAEGVMAWIYQISQLASTYKAVAKQTEASAEKKNQLRMQAMQALGSAIVDIYNTSQVRKSLEEFGPTGQLSDPCYQLAMAGAVQETSGKTGQSAQAGMQRIYTTSDTGRVNAGGVSGLLGTTVKATKFPYAAQLADRNSRHLSRYCTVSEASAGYCTLNANGMQGGDSDYSMHLAPGKTFGWDQTEAATDYVKNIVPVKAMPRAGACTDAQCVSALAVRRKEEAYLSMARFSFMRQIEAHTPQLAGEARKPANTQ</sequence>
<keyword evidence="3" id="KW-1185">Reference proteome</keyword>
<feature type="chain" id="PRO_5046886905" evidence="1">
    <location>
        <begin position="29"/>
        <end position="281"/>
    </location>
</feature>
<evidence type="ECO:0000313" key="2">
    <source>
        <dbReference type="EMBL" id="CAG9183705.1"/>
    </source>
</evidence>
<name>A0ABN7ZFF8_9BURK</name>
<proteinExistence type="predicted"/>
<evidence type="ECO:0000313" key="3">
    <source>
        <dbReference type="Proteomes" id="UP000706525"/>
    </source>
</evidence>
<protein>
    <submittedName>
        <fullName evidence="2">Uncharacterized protein</fullName>
    </submittedName>
</protein>
<comment type="caution">
    <text evidence="2">The sequence shown here is derived from an EMBL/GenBank/DDBJ whole genome shotgun (WGS) entry which is preliminary data.</text>
</comment>
<feature type="signal peptide" evidence="1">
    <location>
        <begin position="1"/>
        <end position="28"/>
    </location>
</feature>
<accession>A0ABN7ZFF8</accession>
<reference evidence="2 3" key="1">
    <citation type="submission" date="2021-08" db="EMBL/GenBank/DDBJ databases">
        <authorList>
            <person name="Peeters C."/>
        </authorList>
    </citation>
    <scope>NUCLEOTIDE SEQUENCE [LARGE SCALE GENOMIC DNA]</scope>
    <source>
        <strain evidence="2 3">LMG 32289</strain>
    </source>
</reference>
<organism evidence="2 3">
    <name type="scientific">Cupriavidus pampae</name>
    <dbReference type="NCBI Taxonomy" id="659251"/>
    <lineage>
        <taxon>Bacteria</taxon>
        <taxon>Pseudomonadati</taxon>
        <taxon>Pseudomonadota</taxon>
        <taxon>Betaproteobacteria</taxon>
        <taxon>Burkholderiales</taxon>
        <taxon>Burkholderiaceae</taxon>
        <taxon>Cupriavidus</taxon>
    </lineage>
</organism>
<keyword evidence="1" id="KW-0732">Signal</keyword>
<dbReference type="Proteomes" id="UP000706525">
    <property type="component" value="Unassembled WGS sequence"/>
</dbReference>
<evidence type="ECO:0000256" key="1">
    <source>
        <dbReference type="SAM" id="SignalP"/>
    </source>
</evidence>